<dbReference type="PANTHER" id="PTHR45956:SF6">
    <property type="entry name" value="RUN DOMAIN-CONTAINING PROTEIN"/>
    <property type="match status" value="1"/>
</dbReference>
<dbReference type="PANTHER" id="PTHR45956">
    <property type="entry name" value="RUN AND FYVE DOMAIN-CONTAINING PROTEIN 2-LIKE PROTEIN"/>
    <property type="match status" value="1"/>
</dbReference>
<dbReference type="InterPro" id="IPR004012">
    <property type="entry name" value="Run_dom"/>
</dbReference>
<dbReference type="Gene3D" id="3.30.40.10">
    <property type="entry name" value="Zinc/RING finger domain, C3HC4 (zinc finger)"/>
    <property type="match status" value="1"/>
</dbReference>
<dbReference type="InterPro" id="IPR011011">
    <property type="entry name" value="Znf_FYVE_PHD"/>
</dbReference>
<dbReference type="SMART" id="SM00064">
    <property type="entry name" value="FYVE"/>
    <property type="match status" value="1"/>
</dbReference>
<dbReference type="SUPFAM" id="SSF140741">
    <property type="entry name" value="RUN domain-like"/>
    <property type="match status" value="1"/>
</dbReference>
<feature type="coiled-coil region" evidence="6">
    <location>
        <begin position="241"/>
        <end position="306"/>
    </location>
</feature>
<protein>
    <recommendedName>
        <fullName evidence="11">FYVE-type domain-containing protein</fullName>
    </recommendedName>
</protein>
<evidence type="ECO:0000259" key="8">
    <source>
        <dbReference type="PROSITE" id="PS50826"/>
    </source>
</evidence>
<keyword evidence="3" id="KW-0862">Zinc</keyword>
<keyword evidence="2 5" id="KW-0863">Zinc-finger</keyword>
<gene>
    <name evidence="9" type="ORF">QR680_002922</name>
</gene>
<dbReference type="Proteomes" id="UP001175271">
    <property type="component" value="Unassembled WGS sequence"/>
</dbReference>
<organism evidence="9 10">
    <name type="scientific">Steinernema hermaphroditum</name>
    <dbReference type="NCBI Taxonomy" id="289476"/>
    <lineage>
        <taxon>Eukaryota</taxon>
        <taxon>Metazoa</taxon>
        <taxon>Ecdysozoa</taxon>
        <taxon>Nematoda</taxon>
        <taxon>Chromadorea</taxon>
        <taxon>Rhabditida</taxon>
        <taxon>Tylenchina</taxon>
        <taxon>Panagrolaimomorpha</taxon>
        <taxon>Strongyloidoidea</taxon>
        <taxon>Steinernematidae</taxon>
        <taxon>Steinernema</taxon>
    </lineage>
</organism>
<dbReference type="SUPFAM" id="SSF57903">
    <property type="entry name" value="FYVE/PHD zinc finger"/>
    <property type="match status" value="1"/>
</dbReference>
<evidence type="ECO:0000256" key="5">
    <source>
        <dbReference type="PROSITE-ProRule" id="PRU00091"/>
    </source>
</evidence>
<feature type="coiled-coil region" evidence="6">
    <location>
        <begin position="401"/>
        <end position="452"/>
    </location>
</feature>
<dbReference type="InterPro" id="IPR017455">
    <property type="entry name" value="Znf_FYVE-rel"/>
</dbReference>
<evidence type="ECO:0000256" key="3">
    <source>
        <dbReference type="ARBA" id="ARBA00022833"/>
    </source>
</evidence>
<accession>A0AA39LJ49</accession>
<dbReference type="CDD" id="cd15721">
    <property type="entry name" value="FYVE_RUFY1_like"/>
    <property type="match status" value="1"/>
</dbReference>
<comment type="caution">
    <text evidence="9">The sequence shown here is derived from an EMBL/GenBank/DDBJ whole genome shotgun (WGS) entry which is preliminary data.</text>
</comment>
<evidence type="ECO:0000256" key="2">
    <source>
        <dbReference type="ARBA" id="ARBA00022771"/>
    </source>
</evidence>
<dbReference type="EMBL" id="JAUCMV010000005">
    <property type="protein sequence ID" value="KAK0399153.1"/>
    <property type="molecule type" value="Genomic_DNA"/>
</dbReference>
<evidence type="ECO:0008006" key="11">
    <source>
        <dbReference type="Google" id="ProtNLM"/>
    </source>
</evidence>
<dbReference type="Pfam" id="PF01363">
    <property type="entry name" value="FYVE"/>
    <property type="match status" value="1"/>
</dbReference>
<keyword evidence="10" id="KW-1185">Reference proteome</keyword>
<dbReference type="InterPro" id="IPR047335">
    <property type="entry name" value="RUFY1-3"/>
</dbReference>
<dbReference type="CDD" id="cd17681">
    <property type="entry name" value="RUN_RUFY1_like"/>
    <property type="match status" value="1"/>
</dbReference>
<dbReference type="GO" id="GO:0008270">
    <property type="term" value="F:zinc ion binding"/>
    <property type="evidence" value="ECO:0007669"/>
    <property type="project" value="UniProtKB-KW"/>
</dbReference>
<keyword evidence="1" id="KW-0479">Metal-binding</keyword>
<dbReference type="PROSITE" id="PS50826">
    <property type="entry name" value="RUN"/>
    <property type="match status" value="1"/>
</dbReference>
<keyword evidence="4 6" id="KW-0175">Coiled coil</keyword>
<dbReference type="Gene3D" id="1.20.58.900">
    <property type="match status" value="1"/>
</dbReference>
<sequence length="558" mass="64537">MNVASSLLASVGLVEEVRLSKTEAIHRENERKNLTLITRLVLRSFLEQSMRGARILETDTQEISDLFIMLEKSLWHGFRSSASKTYLPLRSADAELWSFLGSVAHKHRGMRESYKCIDQQTNLTSSIAKVRAFLRIAIMQKKLSDYFQNIATAKNLPAHYESWALLRQEDSVSLTGALLGLNVLDCNLQLENEYLLQQPLSVDLSLYVKMPTIPTETSGEDTISQDSGLIDEQMKTVLDQKNYLEERNRQLTSKLESLNRTMRKSSSLSNGRAQFQVTDREMSEEMSKLEDEMHSLRVRLSETQDSENTLKEQLTDTRTLNADLYEKLRIADESASKMQRELSKMKAHHKREKEQLNQTISVLTSHNSHSSEESEKDMENQRLREQIASKFEEHIETMQMLTDKQHEVHSVSEKLEKFEELCKEQTEKLRKYPEMEEELVELRANYADTYKELTECREALKELGFQLSESRLRIIELKEEFLPLSEAQWEKDSDATNCKSCDVQFTYSKRKHHCRNCGSIFCQSCSNARVQLPSNAKAVRVCENCYILLKNRQTTLNG</sequence>
<evidence type="ECO:0000256" key="6">
    <source>
        <dbReference type="SAM" id="Coils"/>
    </source>
</evidence>
<name>A0AA39LJ49_9BILA</name>
<dbReference type="SMART" id="SM00593">
    <property type="entry name" value="RUN"/>
    <property type="match status" value="1"/>
</dbReference>
<feature type="domain" description="FYVE-type" evidence="7">
    <location>
        <begin position="492"/>
        <end position="550"/>
    </location>
</feature>
<evidence type="ECO:0000313" key="9">
    <source>
        <dbReference type="EMBL" id="KAK0399153.1"/>
    </source>
</evidence>
<dbReference type="InterPro" id="IPR013083">
    <property type="entry name" value="Znf_RING/FYVE/PHD"/>
</dbReference>
<feature type="domain" description="RUN" evidence="8">
    <location>
        <begin position="57"/>
        <end position="193"/>
    </location>
</feature>
<evidence type="ECO:0000313" key="10">
    <source>
        <dbReference type="Proteomes" id="UP001175271"/>
    </source>
</evidence>
<dbReference type="GO" id="GO:0005737">
    <property type="term" value="C:cytoplasm"/>
    <property type="evidence" value="ECO:0007669"/>
    <property type="project" value="TreeGrafter"/>
</dbReference>
<dbReference type="InterPro" id="IPR000306">
    <property type="entry name" value="Znf_FYVE"/>
</dbReference>
<dbReference type="PROSITE" id="PS50178">
    <property type="entry name" value="ZF_FYVE"/>
    <property type="match status" value="1"/>
</dbReference>
<evidence type="ECO:0000256" key="1">
    <source>
        <dbReference type="ARBA" id="ARBA00022723"/>
    </source>
</evidence>
<dbReference type="InterPro" id="IPR037213">
    <property type="entry name" value="Run_dom_sf"/>
</dbReference>
<evidence type="ECO:0000256" key="4">
    <source>
        <dbReference type="ARBA" id="ARBA00023054"/>
    </source>
</evidence>
<reference evidence="9" key="1">
    <citation type="submission" date="2023-06" db="EMBL/GenBank/DDBJ databases">
        <title>Genomic analysis of the entomopathogenic nematode Steinernema hermaphroditum.</title>
        <authorList>
            <person name="Schwarz E.M."/>
            <person name="Heppert J.K."/>
            <person name="Baniya A."/>
            <person name="Schwartz H.T."/>
            <person name="Tan C.-H."/>
            <person name="Antoshechkin I."/>
            <person name="Sternberg P.W."/>
            <person name="Goodrich-Blair H."/>
            <person name="Dillman A.R."/>
        </authorList>
    </citation>
    <scope>NUCLEOTIDE SEQUENCE</scope>
    <source>
        <strain evidence="9">PS9179</strain>
        <tissue evidence="9">Whole animal</tissue>
    </source>
</reference>
<dbReference type="Pfam" id="PF02759">
    <property type="entry name" value="RUN"/>
    <property type="match status" value="1"/>
</dbReference>
<dbReference type="AlphaFoldDB" id="A0AA39LJ49"/>
<evidence type="ECO:0000259" key="7">
    <source>
        <dbReference type="PROSITE" id="PS50178"/>
    </source>
</evidence>
<proteinExistence type="predicted"/>